<dbReference type="FunFam" id="3.40.50.720:FF:000080">
    <property type="entry name" value="Thiazole biosynthesis adenylyltransferase ThiF"/>
    <property type="match status" value="1"/>
</dbReference>
<evidence type="ECO:0000256" key="1">
    <source>
        <dbReference type="ARBA" id="ARBA00009919"/>
    </source>
</evidence>
<feature type="domain" description="THIF-type NAD/FAD binding fold" evidence="2">
    <location>
        <begin position="10"/>
        <end position="243"/>
    </location>
</feature>
<dbReference type="CDD" id="cd00757">
    <property type="entry name" value="ThiF_MoeB_HesA_family"/>
    <property type="match status" value="1"/>
</dbReference>
<dbReference type="PANTHER" id="PTHR10953">
    <property type="entry name" value="UBIQUITIN-ACTIVATING ENZYME E1"/>
    <property type="match status" value="1"/>
</dbReference>
<sequence>MFNDDQLMRYSRQLLLADFDLQGQEALSRARVLLVGCGGLANPAALYLAGAGVGGLLLVDDDRVEVSNLHRQVAFRADQVGEEKAPALAAQLRSLNPDVPVTPVVARVDAGWLDQQLPEVDLVLDCTDNFATRQAVNAACVRHRKPLVSGAAIRLEGQIAAFDLRQAGSPCYACLFGDGTEGDLLCSEAGILGPVVGTVGTLQALLAMHLLTGKQVAPQLHAFDGRALSWRQLALRKDPHCPVCGDPVAGEDG</sequence>
<accession>A0A9Q3W6W0</accession>
<evidence type="ECO:0000313" key="3">
    <source>
        <dbReference type="EMBL" id="MCE7510114.1"/>
    </source>
</evidence>
<dbReference type="InterPro" id="IPR045886">
    <property type="entry name" value="ThiF/MoeB/HesA"/>
</dbReference>
<organism evidence="3 4">
    <name type="scientific">Alloalcanivorax xenomutans</name>
    <dbReference type="NCBI Taxonomy" id="1094342"/>
    <lineage>
        <taxon>Bacteria</taxon>
        <taxon>Pseudomonadati</taxon>
        <taxon>Pseudomonadota</taxon>
        <taxon>Gammaproteobacteria</taxon>
        <taxon>Oceanospirillales</taxon>
        <taxon>Alcanivoracaceae</taxon>
        <taxon>Alloalcanivorax</taxon>
    </lineage>
</organism>
<dbReference type="KEGG" id="axe:P40_17040"/>
<proteinExistence type="inferred from homology"/>
<keyword evidence="3" id="KW-0548">Nucleotidyltransferase</keyword>
<dbReference type="SUPFAM" id="SSF69572">
    <property type="entry name" value="Activating enzymes of the ubiquitin-like proteins"/>
    <property type="match status" value="1"/>
</dbReference>
<reference evidence="3" key="1">
    <citation type="submission" date="2022-01" db="EMBL/GenBank/DDBJ databases">
        <authorList>
            <person name="Karlyshev A.V."/>
            <person name="Jaspars M."/>
        </authorList>
    </citation>
    <scope>NUCLEOTIDE SEQUENCE</scope>
    <source>
        <strain evidence="3">AGSA3-2</strain>
    </source>
</reference>
<dbReference type="GO" id="GO:0008641">
    <property type="term" value="F:ubiquitin-like modifier activating enzyme activity"/>
    <property type="evidence" value="ECO:0007669"/>
    <property type="project" value="InterPro"/>
</dbReference>
<keyword evidence="4" id="KW-1185">Reference proteome</keyword>
<dbReference type="GO" id="GO:0008146">
    <property type="term" value="F:sulfotransferase activity"/>
    <property type="evidence" value="ECO:0007669"/>
    <property type="project" value="TreeGrafter"/>
</dbReference>
<name>A0A9Q3W6W0_9GAMM</name>
<dbReference type="AlphaFoldDB" id="A0A9Q3W6W0"/>
<evidence type="ECO:0000313" key="4">
    <source>
        <dbReference type="Proteomes" id="UP001107961"/>
    </source>
</evidence>
<dbReference type="GO" id="GO:0016779">
    <property type="term" value="F:nucleotidyltransferase activity"/>
    <property type="evidence" value="ECO:0007669"/>
    <property type="project" value="UniProtKB-KW"/>
</dbReference>
<protein>
    <submittedName>
        <fullName evidence="3">Molybdopterin-synthase adenylyltransferase MoeB</fullName>
    </submittedName>
</protein>
<dbReference type="InterPro" id="IPR000594">
    <property type="entry name" value="ThiF_NAD_FAD-bd"/>
</dbReference>
<dbReference type="PANTHER" id="PTHR10953:SF102">
    <property type="entry name" value="ADENYLYLTRANSFERASE AND SULFURTRANSFERASE MOCS3"/>
    <property type="match status" value="1"/>
</dbReference>
<dbReference type="RefSeq" id="WP_080531463.1">
    <property type="nucleotide sequence ID" value="NZ_CP012331.1"/>
</dbReference>
<dbReference type="Proteomes" id="UP001107961">
    <property type="component" value="Unassembled WGS sequence"/>
</dbReference>
<dbReference type="InterPro" id="IPR035985">
    <property type="entry name" value="Ubiquitin-activating_enz"/>
</dbReference>
<comment type="similarity">
    <text evidence="1">Belongs to the HesA/MoeB/ThiF family.</text>
</comment>
<dbReference type="GO" id="GO:0005829">
    <property type="term" value="C:cytosol"/>
    <property type="evidence" value="ECO:0007669"/>
    <property type="project" value="TreeGrafter"/>
</dbReference>
<dbReference type="Gene3D" id="3.40.50.720">
    <property type="entry name" value="NAD(P)-binding Rossmann-like Domain"/>
    <property type="match status" value="1"/>
</dbReference>
<comment type="caution">
    <text evidence="3">The sequence shown here is derived from an EMBL/GenBank/DDBJ whole genome shotgun (WGS) entry which is preliminary data.</text>
</comment>
<gene>
    <name evidence="3" type="primary">moeB</name>
    <name evidence="3" type="ORF">LZG35_15860</name>
</gene>
<dbReference type="NCBIfam" id="NF004281">
    <property type="entry name" value="PRK05690.1"/>
    <property type="match status" value="1"/>
</dbReference>
<evidence type="ECO:0000259" key="2">
    <source>
        <dbReference type="Pfam" id="PF00899"/>
    </source>
</evidence>
<dbReference type="GO" id="GO:0004792">
    <property type="term" value="F:thiosulfate-cyanide sulfurtransferase activity"/>
    <property type="evidence" value="ECO:0007669"/>
    <property type="project" value="TreeGrafter"/>
</dbReference>
<dbReference type="EMBL" id="JAJVKT010000020">
    <property type="protein sequence ID" value="MCE7510114.1"/>
    <property type="molecule type" value="Genomic_DNA"/>
</dbReference>
<dbReference type="Pfam" id="PF00899">
    <property type="entry name" value="ThiF"/>
    <property type="match status" value="1"/>
</dbReference>
<keyword evidence="3" id="KW-0808">Transferase</keyword>